<protein>
    <submittedName>
        <fullName evidence="3">Uncharacterized protein LOC106172069</fullName>
    </submittedName>
</protein>
<keyword evidence="2" id="KW-1185">Reference proteome</keyword>
<dbReference type="InterPro" id="IPR001496">
    <property type="entry name" value="SOCS_box"/>
</dbReference>
<dbReference type="Gene3D" id="1.10.750.20">
    <property type="entry name" value="SOCS box"/>
    <property type="match status" value="1"/>
</dbReference>
<dbReference type="GO" id="GO:0035556">
    <property type="term" value="P:intracellular signal transduction"/>
    <property type="evidence" value="ECO:0007669"/>
    <property type="project" value="InterPro"/>
</dbReference>
<evidence type="ECO:0000313" key="2">
    <source>
        <dbReference type="Proteomes" id="UP000085678"/>
    </source>
</evidence>
<dbReference type="RefSeq" id="XP_013408116.1">
    <property type="nucleotide sequence ID" value="XM_013552662.1"/>
</dbReference>
<name>A0A1S3JD66_LINAN</name>
<dbReference type="KEGG" id="lak:106172069"/>
<evidence type="ECO:0000313" key="3">
    <source>
        <dbReference type="RefSeq" id="XP_013408116.1"/>
    </source>
</evidence>
<dbReference type="Pfam" id="PF07525">
    <property type="entry name" value="SOCS_box"/>
    <property type="match status" value="1"/>
</dbReference>
<dbReference type="OrthoDB" id="6041603at2759"/>
<organism evidence="2 3">
    <name type="scientific">Lingula anatina</name>
    <name type="common">Brachiopod</name>
    <name type="synonym">Lingula unguis</name>
    <dbReference type="NCBI Taxonomy" id="7574"/>
    <lineage>
        <taxon>Eukaryota</taxon>
        <taxon>Metazoa</taxon>
        <taxon>Spiralia</taxon>
        <taxon>Lophotrochozoa</taxon>
        <taxon>Brachiopoda</taxon>
        <taxon>Linguliformea</taxon>
        <taxon>Lingulata</taxon>
        <taxon>Lingulida</taxon>
        <taxon>Linguloidea</taxon>
        <taxon>Lingulidae</taxon>
        <taxon>Lingula</taxon>
    </lineage>
</organism>
<dbReference type="InterPro" id="IPR036036">
    <property type="entry name" value="SOCS_box-like_dom_sf"/>
</dbReference>
<feature type="domain" description="SOCS box" evidence="1">
    <location>
        <begin position="408"/>
        <end position="441"/>
    </location>
</feature>
<dbReference type="InParanoid" id="A0A1S3JD66"/>
<dbReference type="AlphaFoldDB" id="A0A1S3JD66"/>
<proteinExistence type="predicted"/>
<dbReference type="SUPFAM" id="SSF158235">
    <property type="entry name" value="SOCS box-like"/>
    <property type="match status" value="1"/>
</dbReference>
<dbReference type="PROSITE" id="PS50225">
    <property type="entry name" value="SOCS"/>
    <property type="match status" value="1"/>
</dbReference>
<gene>
    <name evidence="3" type="primary">LOC106172069</name>
</gene>
<accession>A0A1S3JD66</accession>
<evidence type="ECO:0000259" key="1">
    <source>
        <dbReference type="PROSITE" id="PS50225"/>
    </source>
</evidence>
<reference evidence="3" key="1">
    <citation type="submission" date="2025-08" db="UniProtKB">
        <authorList>
            <consortium name="RefSeq"/>
        </authorList>
    </citation>
    <scope>IDENTIFICATION</scope>
    <source>
        <tissue evidence="3">Gonads</tissue>
    </source>
</reference>
<dbReference type="Proteomes" id="UP000085678">
    <property type="component" value="Unplaced"/>
</dbReference>
<dbReference type="GeneID" id="106172069"/>
<sequence length="485" mass="56185">MTEVSSMWVRAWPKYAVDHNHFDRMLVTRLKYMLANITKVKIPKHISVLNFTLPTWLSSRKMGKLPDNWRLINSRLYELEMGPFDLRKGIQIQELSSLPFTITADEDSIVEDFTGEQFTFCGASKDKLLAYTPELKFYLFNLEKRTVCQVLQWRPKASPWLHHAAANFRCVSNDNGNFMVITGPSECTGHTREMERLFMLVCTTKLLNCETMEYTNLTFPTTGWPAAIAVDPRPGNEHIITYVEAKSNAPVIDFESIINHGPLKQYDVLKQEVTLTYEEPGFNAMSVLLKYSPDGDLILTLDYNRDFQDYPSKRDHVLIFRSDVLLPLCKIEFRKPVLPGPRLLAPFLDQAIIQEHETLKTYQEIALNLFPMVSNDGRTVALLYLKTNDRDHMDNAVVRNYVLPPVMRTLKALCRTVILRKFTRRNLQKLPLPRELINYLQCTTRPINPGPVFQRRFDWQEYQTRVESEKQQSDISPADTTPLIT</sequence>